<keyword evidence="2 3" id="KW-0175">Coiled coil</keyword>
<sequence>MSLTIQKVLCDAKMLVDRLKDHDNSADTLISQAHTLNKRIDAMRTYEEEIQQLNQVARHRPRSTLVLGIAQENRQIRELQHENKELRLSLEEHQSALELVMSKYREQILKLVMANKQDQAKSPTGSVEDNNQMLEKIDKIYEMAAVMQKAVAIDDAHGASQLEKIQKLEIENEGLREMLDISNIHNNISKDATPVTDDDEPKSPNAKDSNGNKVSESNDTNKTEDMKDKDKAADDTDEKKT</sequence>
<comment type="similarity">
    <text evidence="1">Belongs to the SIKE family.</text>
</comment>
<reference evidence="5" key="1">
    <citation type="submission" date="2022-03" db="EMBL/GenBank/DDBJ databases">
        <authorList>
            <person name="Martin C."/>
        </authorList>
    </citation>
    <scope>NUCLEOTIDE SEQUENCE</scope>
</reference>
<feature type="region of interest" description="Disordered" evidence="4">
    <location>
        <begin position="186"/>
        <end position="241"/>
    </location>
</feature>
<organism evidence="5 6">
    <name type="scientific">Owenia fusiformis</name>
    <name type="common">Polychaete worm</name>
    <dbReference type="NCBI Taxonomy" id="6347"/>
    <lineage>
        <taxon>Eukaryota</taxon>
        <taxon>Metazoa</taxon>
        <taxon>Spiralia</taxon>
        <taxon>Lophotrochozoa</taxon>
        <taxon>Annelida</taxon>
        <taxon>Polychaeta</taxon>
        <taxon>Sedentaria</taxon>
        <taxon>Canalipalpata</taxon>
        <taxon>Sabellida</taxon>
        <taxon>Oweniida</taxon>
        <taxon>Oweniidae</taxon>
        <taxon>Owenia</taxon>
    </lineage>
</organism>
<evidence type="ECO:0008006" key="7">
    <source>
        <dbReference type="Google" id="ProtNLM"/>
    </source>
</evidence>
<gene>
    <name evidence="5" type="ORF">OFUS_LOCUS1180</name>
</gene>
<dbReference type="EMBL" id="CAIIXF020000001">
    <property type="protein sequence ID" value="CAH1773604.1"/>
    <property type="molecule type" value="Genomic_DNA"/>
</dbReference>
<accession>A0A8S4MXZ5</accession>
<evidence type="ECO:0000256" key="3">
    <source>
        <dbReference type="SAM" id="Coils"/>
    </source>
</evidence>
<dbReference type="InterPro" id="IPR008555">
    <property type="entry name" value="SIKE"/>
</dbReference>
<feature type="coiled-coil region" evidence="3">
    <location>
        <begin position="36"/>
        <end position="96"/>
    </location>
</feature>
<dbReference type="PANTHER" id="PTHR12186:SF2">
    <property type="entry name" value="FGFR1 ONCOGENE PARTNER 2 HOMOLOG"/>
    <property type="match status" value="1"/>
</dbReference>
<evidence type="ECO:0000256" key="1">
    <source>
        <dbReference type="ARBA" id="ARBA00005537"/>
    </source>
</evidence>
<dbReference type="AlphaFoldDB" id="A0A8S4MXZ5"/>
<proteinExistence type="inferred from homology"/>
<dbReference type="Proteomes" id="UP000749559">
    <property type="component" value="Unassembled WGS sequence"/>
</dbReference>
<keyword evidence="6" id="KW-1185">Reference proteome</keyword>
<name>A0A8S4MXZ5_OWEFU</name>
<dbReference type="PANTHER" id="PTHR12186">
    <property type="entry name" value="SIKE FAMILY MEMBER"/>
    <property type="match status" value="1"/>
</dbReference>
<comment type="caution">
    <text evidence="5">The sequence shown here is derived from an EMBL/GenBank/DDBJ whole genome shotgun (WGS) entry which is preliminary data.</text>
</comment>
<protein>
    <recommendedName>
        <fullName evidence="7">FGFR1 oncogene partner 2 homolog</fullName>
    </recommendedName>
</protein>
<evidence type="ECO:0000313" key="6">
    <source>
        <dbReference type="Proteomes" id="UP000749559"/>
    </source>
</evidence>
<feature type="compositionally biased region" description="Basic and acidic residues" evidence="4">
    <location>
        <begin position="219"/>
        <end position="241"/>
    </location>
</feature>
<evidence type="ECO:0000256" key="2">
    <source>
        <dbReference type="ARBA" id="ARBA00023054"/>
    </source>
</evidence>
<evidence type="ECO:0000256" key="4">
    <source>
        <dbReference type="SAM" id="MobiDB-lite"/>
    </source>
</evidence>
<dbReference type="OrthoDB" id="21214at2759"/>
<evidence type="ECO:0000313" key="5">
    <source>
        <dbReference type="EMBL" id="CAH1773604.1"/>
    </source>
</evidence>
<feature type="compositionally biased region" description="Polar residues" evidence="4">
    <location>
        <begin position="206"/>
        <end position="218"/>
    </location>
</feature>
<dbReference type="Pfam" id="PF05769">
    <property type="entry name" value="SIKE"/>
    <property type="match status" value="1"/>
</dbReference>